<dbReference type="Gene3D" id="3.40.630.40">
    <property type="entry name" value="Zn-dependent exopeptidases"/>
    <property type="match status" value="1"/>
</dbReference>
<dbReference type="Proteomes" id="UP000219285">
    <property type="component" value="Chromosome"/>
</dbReference>
<dbReference type="OrthoDB" id="9785840at2"/>
<dbReference type="KEGG" id="apel:CA267_000385"/>
<organism evidence="1 2">
    <name type="scientific">Alteromonas pelagimontana</name>
    <dbReference type="NCBI Taxonomy" id="1858656"/>
    <lineage>
        <taxon>Bacteria</taxon>
        <taxon>Pseudomonadati</taxon>
        <taxon>Pseudomonadota</taxon>
        <taxon>Gammaproteobacteria</taxon>
        <taxon>Alteromonadales</taxon>
        <taxon>Alteromonadaceae</taxon>
        <taxon>Alteromonas/Salinimonas group</taxon>
        <taxon>Alteromonas</taxon>
    </lineage>
</organism>
<dbReference type="EMBL" id="CP052766">
    <property type="protein sequence ID" value="QJR79360.1"/>
    <property type="molecule type" value="Genomic_DNA"/>
</dbReference>
<keyword evidence="1" id="KW-0378">Hydrolase</keyword>
<sequence length="276" mass="31743">MISGSSTNTSSYSSEPYDRWFIHHSRGPVMATAVHAGHAMREELLPFLEADDSERRREEDPMTDVWANTGDNVFSCYTSRFEVDLNRARNKACSTDPNDTWGMKVWKESPPEEMIERSLKQHDTFYAMMRGWLEQMIAEHGKVLLLDLHSYNHRRAGPNKAPASFQDNPDIDLGLTTLDHKRFGNVADKLSRTLADTPCQGRYLDVRGNVRYPDGGYWPEWVFANYGSDVCTITLEYKKFYMDEWRAESSLAAIEDLRTGLKKAVDAVREEIKKCR</sequence>
<dbReference type="AlphaFoldDB" id="A0A6M4M9L0"/>
<gene>
    <name evidence="1" type="ORF">CA267_000385</name>
</gene>
<reference evidence="1 2" key="2">
    <citation type="submission" date="2020-04" db="EMBL/GenBank/DDBJ databases">
        <title>Complete genome sequence of Alteromonas pelagimontana 5.12T.</title>
        <authorList>
            <person name="Sinha R.K."/>
            <person name="Krishnan K.P."/>
            <person name="Kurian J.P."/>
        </authorList>
    </citation>
    <scope>NUCLEOTIDE SEQUENCE [LARGE SCALE GENOMIC DNA]</scope>
    <source>
        <strain evidence="1 2">5.12</strain>
    </source>
</reference>
<keyword evidence="2" id="KW-1185">Reference proteome</keyword>
<protein>
    <submittedName>
        <fullName evidence="1">N-formylglutamate amidohydrolase</fullName>
    </submittedName>
</protein>
<dbReference type="InterPro" id="IPR007709">
    <property type="entry name" value="N-FG_amidohydro"/>
</dbReference>
<dbReference type="SUPFAM" id="SSF53187">
    <property type="entry name" value="Zn-dependent exopeptidases"/>
    <property type="match status" value="1"/>
</dbReference>
<dbReference type="GO" id="GO:0016787">
    <property type="term" value="F:hydrolase activity"/>
    <property type="evidence" value="ECO:0007669"/>
    <property type="project" value="UniProtKB-KW"/>
</dbReference>
<dbReference type="RefSeq" id="WP_075609308.1">
    <property type="nucleotide sequence ID" value="NZ_CP052766.1"/>
</dbReference>
<evidence type="ECO:0000313" key="2">
    <source>
        <dbReference type="Proteomes" id="UP000219285"/>
    </source>
</evidence>
<evidence type="ECO:0000313" key="1">
    <source>
        <dbReference type="EMBL" id="QJR79360.1"/>
    </source>
</evidence>
<name>A0A6M4M9L0_9ALTE</name>
<proteinExistence type="predicted"/>
<reference evidence="2" key="1">
    <citation type="submission" date="2014-12" db="EMBL/GenBank/DDBJ databases">
        <title>Complete genome sequence of a multi-drug resistant Klebsiella pneumoniae.</title>
        <authorList>
            <person name="Hua X."/>
            <person name="Chen Q."/>
            <person name="Li X."/>
            <person name="Feng Y."/>
            <person name="Ruan Z."/>
            <person name="Yu Y."/>
        </authorList>
    </citation>
    <scope>NUCLEOTIDE SEQUENCE [LARGE SCALE GENOMIC DNA]</scope>
    <source>
        <strain evidence="2">5.12</strain>
    </source>
</reference>
<dbReference type="Pfam" id="PF05013">
    <property type="entry name" value="FGase"/>
    <property type="match status" value="1"/>
</dbReference>
<accession>A0A6M4M9L0</accession>